<keyword evidence="3 5" id="KW-1133">Transmembrane helix</keyword>
<keyword evidence="4 5" id="KW-0472">Membrane</keyword>
<comment type="caution">
    <text evidence="6">The sequence shown here is derived from an EMBL/GenBank/DDBJ whole genome shotgun (WGS) entry which is preliminary data.</text>
</comment>
<evidence type="ECO:0008006" key="8">
    <source>
        <dbReference type="Google" id="ProtNLM"/>
    </source>
</evidence>
<dbReference type="Proteomes" id="UP000646579">
    <property type="component" value="Unassembled WGS sequence"/>
</dbReference>
<dbReference type="AlphaFoldDB" id="A0A918VMA7"/>
<gene>
    <name evidence="6" type="ORF">GCM10007989_03960</name>
</gene>
<comment type="subcellular location">
    <subcellularLocation>
        <location evidence="1">Membrane</location>
        <topology evidence="1">Multi-pass membrane protein</topology>
    </subcellularLocation>
</comment>
<proteinExistence type="predicted"/>
<evidence type="ECO:0000256" key="4">
    <source>
        <dbReference type="ARBA" id="ARBA00023136"/>
    </source>
</evidence>
<keyword evidence="7" id="KW-1185">Reference proteome</keyword>
<dbReference type="InterPro" id="IPR032808">
    <property type="entry name" value="DoxX"/>
</dbReference>
<evidence type="ECO:0000313" key="7">
    <source>
        <dbReference type="Proteomes" id="UP000646579"/>
    </source>
</evidence>
<dbReference type="GO" id="GO:0016020">
    <property type="term" value="C:membrane"/>
    <property type="evidence" value="ECO:0007669"/>
    <property type="project" value="UniProtKB-SubCell"/>
</dbReference>
<evidence type="ECO:0000313" key="6">
    <source>
        <dbReference type="EMBL" id="GHA12673.1"/>
    </source>
</evidence>
<reference evidence="6" key="2">
    <citation type="submission" date="2020-09" db="EMBL/GenBank/DDBJ databases">
        <authorList>
            <person name="Sun Q."/>
            <person name="Kim S."/>
        </authorList>
    </citation>
    <scope>NUCLEOTIDE SEQUENCE</scope>
    <source>
        <strain evidence="6">KCTC 32437</strain>
    </source>
</reference>
<accession>A0A918VMA7</accession>
<sequence>MFERLTPHAPKALAVLRIITGLLFLEHGTQKLFAFPPTEGTPPLMSIFGAAGVIELITGVLVVLGFFTRPAAFWPLVQWRLLTGWCTRRAAFIQ</sequence>
<name>A0A918VMA7_9HYPH</name>
<keyword evidence="2 5" id="KW-0812">Transmembrane</keyword>
<dbReference type="Pfam" id="PF07681">
    <property type="entry name" value="DoxX"/>
    <property type="match status" value="1"/>
</dbReference>
<reference evidence="6" key="1">
    <citation type="journal article" date="2014" name="Int. J. Syst. Evol. Microbiol.">
        <title>Complete genome sequence of Corynebacterium casei LMG S-19264T (=DSM 44701T), isolated from a smear-ripened cheese.</title>
        <authorList>
            <consortium name="US DOE Joint Genome Institute (JGI-PGF)"/>
            <person name="Walter F."/>
            <person name="Albersmeier A."/>
            <person name="Kalinowski J."/>
            <person name="Ruckert C."/>
        </authorList>
    </citation>
    <scope>NUCLEOTIDE SEQUENCE</scope>
    <source>
        <strain evidence="6">KCTC 32437</strain>
    </source>
</reference>
<evidence type="ECO:0000256" key="5">
    <source>
        <dbReference type="SAM" id="Phobius"/>
    </source>
</evidence>
<feature type="transmembrane region" description="Helical" evidence="5">
    <location>
        <begin position="44"/>
        <end position="67"/>
    </location>
</feature>
<evidence type="ECO:0000256" key="3">
    <source>
        <dbReference type="ARBA" id="ARBA00022989"/>
    </source>
</evidence>
<evidence type="ECO:0000256" key="1">
    <source>
        <dbReference type="ARBA" id="ARBA00004141"/>
    </source>
</evidence>
<protein>
    <recommendedName>
        <fullName evidence="8">DoxX family protein</fullName>
    </recommendedName>
</protein>
<evidence type="ECO:0000256" key="2">
    <source>
        <dbReference type="ARBA" id="ARBA00022692"/>
    </source>
</evidence>
<organism evidence="6 7">
    <name type="scientific">Devosia pacifica</name>
    <dbReference type="NCBI Taxonomy" id="1335967"/>
    <lineage>
        <taxon>Bacteria</taxon>
        <taxon>Pseudomonadati</taxon>
        <taxon>Pseudomonadota</taxon>
        <taxon>Alphaproteobacteria</taxon>
        <taxon>Hyphomicrobiales</taxon>
        <taxon>Devosiaceae</taxon>
        <taxon>Devosia</taxon>
    </lineage>
</organism>
<dbReference type="EMBL" id="BMZE01000001">
    <property type="protein sequence ID" value="GHA12673.1"/>
    <property type="molecule type" value="Genomic_DNA"/>
</dbReference>